<dbReference type="InterPro" id="IPR027417">
    <property type="entry name" value="P-loop_NTPase"/>
</dbReference>
<dbReference type="InterPro" id="IPR050625">
    <property type="entry name" value="ParA/MinD_ATPase"/>
</dbReference>
<keyword evidence="5" id="KW-1185">Reference proteome</keyword>
<name>A0ABU0JG06_9HYPH</name>
<feature type="domain" description="AAA" evidence="3">
    <location>
        <begin position="153"/>
        <end position="318"/>
    </location>
</feature>
<keyword evidence="1" id="KW-0547">Nucleotide-binding</keyword>
<sequence length="417" mass="44621">MSTGTHSSHAPGDAQIVPLPRVSLQAFCETSDLAQVVQTAAADRRMDKAHVKIQMGGVAAAAEAYRAAPTPNVILIENTQTRDELIAGLDRLAEFCDPGTKVVIIGHINDVLLYRELMRRGISEYIIAPVGPLALVRSLSDLFHTPGSDPVGRTLAFVGAKGGVGASTVCHNVAWAVAKTVGQDAVIVDMDLPFGTAGLDFNQDPPQGIADIVFAPDRVDSGLVDRLLSKCTDHLSLLAAPSTLERPYDVGEDGFDAVLDILRASVPSVVLDVPHVWSAWSRRVLASADQIVIVATPDLASLRNAKNLIDLMKQMRQHDAPPRLVLNMVGVPKRPEIKAADFAKNLETDLIAAIPFEPALFGTASNNGQMIAEISGGSKPAELFVSIAQHVSGRTEARRARRSLLAPIFSKLQRRKA</sequence>
<gene>
    <name evidence="4" type="ORF">QO011_005440</name>
</gene>
<evidence type="ECO:0000259" key="3">
    <source>
        <dbReference type="Pfam" id="PF13614"/>
    </source>
</evidence>
<dbReference type="Gene3D" id="3.40.50.2300">
    <property type="match status" value="1"/>
</dbReference>
<protein>
    <submittedName>
        <fullName evidence="4">Pilus assembly protein CpaE</fullName>
    </submittedName>
</protein>
<evidence type="ECO:0000313" key="5">
    <source>
        <dbReference type="Proteomes" id="UP001242480"/>
    </source>
</evidence>
<dbReference type="SUPFAM" id="SSF52540">
    <property type="entry name" value="P-loop containing nucleoside triphosphate hydrolases"/>
    <property type="match status" value="1"/>
</dbReference>
<evidence type="ECO:0000256" key="1">
    <source>
        <dbReference type="ARBA" id="ARBA00022741"/>
    </source>
</evidence>
<dbReference type="PANTHER" id="PTHR43384">
    <property type="entry name" value="SEPTUM SITE-DETERMINING PROTEIN MIND HOMOLOG, CHLOROPLASTIC-RELATED"/>
    <property type="match status" value="1"/>
</dbReference>
<keyword evidence="2" id="KW-0067">ATP-binding</keyword>
<comment type="caution">
    <text evidence="4">The sequence shown here is derived from an EMBL/GenBank/DDBJ whole genome shotgun (WGS) entry which is preliminary data.</text>
</comment>
<dbReference type="EMBL" id="JAUSVX010000012">
    <property type="protein sequence ID" value="MDQ0472411.1"/>
    <property type="molecule type" value="Genomic_DNA"/>
</dbReference>
<dbReference type="PANTHER" id="PTHR43384:SF6">
    <property type="entry name" value="SEPTUM SITE-DETERMINING PROTEIN MIND HOMOLOG, CHLOROPLASTIC"/>
    <property type="match status" value="1"/>
</dbReference>
<proteinExistence type="predicted"/>
<evidence type="ECO:0000256" key="2">
    <source>
        <dbReference type="ARBA" id="ARBA00022840"/>
    </source>
</evidence>
<dbReference type="Gene3D" id="3.40.50.300">
    <property type="entry name" value="P-loop containing nucleotide triphosphate hydrolases"/>
    <property type="match status" value="1"/>
</dbReference>
<evidence type="ECO:0000313" key="4">
    <source>
        <dbReference type="EMBL" id="MDQ0472411.1"/>
    </source>
</evidence>
<accession>A0ABU0JG06</accession>
<reference evidence="4 5" key="1">
    <citation type="submission" date="2023-07" db="EMBL/GenBank/DDBJ databases">
        <title>Genomic Encyclopedia of Type Strains, Phase IV (KMG-IV): sequencing the most valuable type-strain genomes for metagenomic binning, comparative biology and taxonomic classification.</title>
        <authorList>
            <person name="Goeker M."/>
        </authorList>
    </citation>
    <scope>NUCLEOTIDE SEQUENCE [LARGE SCALE GENOMIC DNA]</scope>
    <source>
        <strain evidence="4 5">DSM 19619</strain>
    </source>
</reference>
<dbReference type="InterPro" id="IPR025669">
    <property type="entry name" value="AAA_dom"/>
</dbReference>
<dbReference type="RefSeq" id="WP_307279211.1">
    <property type="nucleotide sequence ID" value="NZ_JAUSVX010000012.1"/>
</dbReference>
<dbReference type="Proteomes" id="UP001242480">
    <property type="component" value="Unassembled WGS sequence"/>
</dbReference>
<organism evidence="4 5">
    <name type="scientific">Labrys wisconsinensis</name>
    <dbReference type="NCBI Taxonomy" id="425677"/>
    <lineage>
        <taxon>Bacteria</taxon>
        <taxon>Pseudomonadati</taxon>
        <taxon>Pseudomonadota</taxon>
        <taxon>Alphaproteobacteria</taxon>
        <taxon>Hyphomicrobiales</taxon>
        <taxon>Xanthobacteraceae</taxon>
        <taxon>Labrys</taxon>
    </lineage>
</organism>
<dbReference type="Pfam" id="PF13614">
    <property type="entry name" value="AAA_31"/>
    <property type="match status" value="1"/>
</dbReference>